<evidence type="ECO:0000313" key="2">
    <source>
        <dbReference type="Proteomes" id="UP000029120"/>
    </source>
</evidence>
<dbReference type="EMBL" id="KL968277">
    <property type="protein sequence ID" value="KFK24495.1"/>
    <property type="molecule type" value="Genomic_DNA"/>
</dbReference>
<organism evidence="1 2">
    <name type="scientific">Arabis alpina</name>
    <name type="common">Alpine rock-cress</name>
    <dbReference type="NCBI Taxonomy" id="50452"/>
    <lineage>
        <taxon>Eukaryota</taxon>
        <taxon>Viridiplantae</taxon>
        <taxon>Streptophyta</taxon>
        <taxon>Embryophyta</taxon>
        <taxon>Tracheophyta</taxon>
        <taxon>Spermatophyta</taxon>
        <taxon>Magnoliopsida</taxon>
        <taxon>eudicotyledons</taxon>
        <taxon>Gunneridae</taxon>
        <taxon>Pentapetalae</taxon>
        <taxon>rosids</taxon>
        <taxon>malvids</taxon>
        <taxon>Brassicales</taxon>
        <taxon>Brassicaceae</taxon>
        <taxon>Arabideae</taxon>
        <taxon>Arabis</taxon>
    </lineage>
</organism>
<proteinExistence type="predicted"/>
<protein>
    <submittedName>
        <fullName evidence="1">Uncharacterized protein</fullName>
    </submittedName>
</protein>
<dbReference type="AlphaFoldDB" id="A0A087G3P3"/>
<name>A0A087G3P3_ARAAL</name>
<dbReference type="Proteomes" id="UP000029120">
    <property type="component" value="Unassembled WGS sequence"/>
</dbReference>
<accession>A0A087G3P3</accession>
<evidence type="ECO:0000313" key="1">
    <source>
        <dbReference type="EMBL" id="KFK24495.1"/>
    </source>
</evidence>
<keyword evidence="2" id="KW-1185">Reference proteome</keyword>
<sequence length="51" mass="5544">MVMQGSIPIQGSSTSFIPIQGSSTSFIPNSTQSVQHSLIGRKRFLCDHISH</sequence>
<reference evidence="2" key="1">
    <citation type="journal article" date="2015" name="Nat. Plants">
        <title>Genome expansion of Arabis alpina linked with retrotransposition and reduced symmetric DNA methylation.</title>
        <authorList>
            <person name="Willing E.M."/>
            <person name="Rawat V."/>
            <person name="Mandakova T."/>
            <person name="Maumus F."/>
            <person name="James G.V."/>
            <person name="Nordstroem K.J."/>
            <person name="Becker C."/>
            <person name="Warthmann N."/>
            <person name="Chica C."/>
            <person name="Szarzynska B."/>
            <person name="Zytnicki M."/>
            <person name="Albani M.C."/>
            <person name="Kiefer C."/>
            <person name="Bergonzi S."/>
            <person name="Castaings L."/>
            <person name="Mateos J.L."/>
            <person name="Berns M.C."/>
            <person name="Bujdoso N."/>
            <person name="Piofczyk T."/>
            <person name="de Lorenzo L."/>
            <person name="Barrero-Sicilia C."/>
            <person name="Mateos I."/>
            <person name="Piednoel M."/>
            <person name="Hagmann J."/>
            <person name="Chen-Min-Tao R."/>
            <person name="Iglesias-Fernandez R."/>
            <person name="Schuster S.C."/>
            <person name="Alonso-Blanco C."/>
            <person name="Roudier F."/>
            <person name="Carbonero P."/>
            <person name="Paz-Ares J."/>
            <person name="Davis S.J."/>
            <person name="Pecinka A."/>
            <person name="Quesneville H."/>
            <person name="Colot V."/>
            <person name="Lysak M.A."/>
            <person name="Weigel D."/>
            <person name="Coupland G."/>
            <person name="Schneeberger K."/>
        </authorList>
    </citation>
    <scope>NUCLEOTIDE SEQUENCE [LARGE SCALE GENOMIC DNA]</scope>
    <source>
        <strain evidence="2">cv. Pajares</strain>
    </source>
</reference>
<gene>
    <name evidence="1" type="ORF">AALP_AAs70586U000100</name>
</gene>
<dbReference type="Gramene" id="KFK24495">
    <property type="protein sequence ID" value="KFK24495"/>
    <property type="gene ID" value="AALP_AAs70586U000100"/>
</dbReference>